<evidence type="ECO:0000313" key="3">
    <source>
        <dbReference type="Proteomes" id="UP000663722"/>
    </source>
</evidence>
<feature type="transmembrane region" description="Helical" evidence="1">
    <location>
        <begin position="20"/>
        <end position="38"/>
    </location>
</feature>
<organism evidence="2 3">
    <name type="scientific">Desulfonema magnum</name>
    <dbReference type="NCBI Taxonomy" id="45655"/>
    <lineage>
        <taxon>Bacteria</taxon>
        <taxon>Pseudomonadati</taxon>
        <taxon>Thermodesulfobacteriota</taxon>
        <taxon>Desulfobacteria</taxon>
        <taxon>Desulfobacterales</taxon>
        <taxon>Desulfococcaceae</taxon>
        <taxon>Desulfonema</taxon>
    </lineage>
</organism>
<gene>
    <name evidence="2" type="ORF">dnm_005770</name>
</gene>
<reference evidence="2" key="1">
    <citation type="journal article" date="2021" name="Microb. Physiol.">
        <title>Proteogenomic Insights into the Physiology of Marine, Sulfate-Reducing, Filamentous Desulfonema limicola and Desulfonema magnum.</title>
        <authorList>
            <person name="Schnaars V."/>
            <person name="Wohlbrand L."/>
            <person name="Scheve S."/>
            <person name="Hinrichs C."/>
            <person name="Reinhardt R."/>
            <person name="Rabus R."/>
        </authorList>
    </citation>
    <scope>NUCLEOTIDE SEQUENCE</scope>
    <source>
        <strain evidence="2">4be13</strain>
    </source>
</reference>
<dbReference type="AlphaFoldDB" id="A0A975BFY1"/>
<keyword evidence="1" id="KW-0812">Transmembrane</keyword>
<keyword evidence="3" id="KW-1185">Reference proteome</keyword>
<keyword evidence="1" id="KW-1133">Transmembrane helix</keyword>
<sequence length="58" mass="7102">MLGIRKNYKFFMLRFDRQVMTVYMKMICYLLFTPGFMIRCDWQITSVYLKNKMSGIKT</sequence>
<dbReference type="KEGG" id="dmm:dnm_005770"/>
<dbReference type="Proteomes" id="UP000663722">
    <property type="component" value="Chromosome"/>
</dbReference>
<dbReference type="EMBL" id="CP061800">
    <property type="protein sequence ID" value="QTA84578.1"/>
    <property type="molecule type" value="Genomic_DNA"/>
</dbReference>
<proteinExistence type="predicted"/>
<evidence type="ECO:0000313" key="2">
    <source>
        <dbReference type="EMBL" id="QTA84578.1"/>
    </source>
</evidence>
<accession>A0A975BFY1</accession>
<evidence type="ECO:0000256" key="1">
    <source>
        <dbReference type="SAM" id="Phobius"/>
    </source>
</evidence>
<keyword evidence="1" id="KW-0472">Membrane</keyword>
<protein>
    <submittedName>
        <fullName evidence="2">Uncharacterized protein</fullName>
    </submittedName>
</protein>
<name>A0A975BFY1_9BACT</name>